<feature type="domain" description="4Fe-4S ferredoxin-type" evidence="5">
    <location>
        <begin position="184"/>
        <end position="213"/>
    </location>
</feature>
<evidence type="ECO:0000256" key="2">
    <source>
        <dbReference type="ARBA" id="ARBA00022723"/>
    </source>
</evidence>
<dbReference type="PROSITE" id="PS00198">
    <property type="entry name" value="4FE4S_FER_1"/>
    <property type="match status" value="1"/>
</dbReference>
<dbReference type="InterPro" id="IPR017896">
    <property type="entry name" value="4Fe4S_Fe-S-bd"/>
</dbReference>
<dbReference type="PANTHER" id="PTHR43177">
    <property type="entry name" value="PROTEIN NRFC"/>
    <property type="match status" value="1"/>
</dbReference>
<keyword evidence="2" id="KW-0479">Metal-binding</keyword>
<keyword evidence="3" id="KW-0408">Iron</keyword>
<dbReference type="AlphaFoldDB" id="A0A934S2H5"/>
<name>A0A934S2H5_9BACT</name>
<organism evidence="6 7">
    <name type="scientific">Pelagicoccus mobilis</name>
    <dbReference type="NCBI Taxonomy" id="415221"/>
    <lineage>
        <taxon>Bacteria</taxon>
        <taxon>Pseudomonadati</taxon>
        <taxon>Verrucomicrobiota</taxon>
        <taxon>Opitutia</taxon>
        <taxon>Puniceicoccales</taxon>
        <taxon>Pelagicoccaceae</taxon>
        <taxon>Pelagicoccus</taxon>
    </lineage>
</organism>
<dbReference type="InterPro" id="IPR017900">
    <property type="entry name" value="4Fe4S_Fe_S_CS"/>
</dbReference>
<dbReference type="PROSITE" id="PS51379">
    <property type="entry name" value="4FE4S_FER_2"/>
    <property type="match status" value="2"/>
</dbReference>
<evidence type="ECO:0000313" key="7">
    <source>
        <dbReference type="Proteomes" id="UP000617628"/>
    </source>
</evidence>
<evidence type="ECO:0000256" key="3">
    <source>
        <dbReference type="ARBA" id="ARBA00023004"/>
    </source>
</evidence>
<dbReference type="PANTHER" id="PTHR43177:SF3">
    <property type="entry name" value="PROTEIN NRFC HOMOLOG"/>
    <property type="match status" value="1"/>
</dbReference>
<dbReference type="Proteomes" id="UP000617628">
    <property type="component" value="Unassembled WGS sequence"/>
</dbReference>
<dbReference type="Gene3D" id="3.30.70.20">
    <property type="match status" value="2"/>
</dbReference>
<dbReference type="CDD" id="cd10551">
    <property type="entry name" value="PsrB"/>
    <property type="match status" value="1"/>
</dbReference>
<dbReference type="InterPro" id="IPR050954">
    <property type="entry name" value="ET_IronSulfur_Cluster-Binding"/>
</dbReference>
<dbReference type="InterPro" id="IPR006311">
    <property type="entry name" value="TAT_signal"/>
</dbReference>
<dbReference type="GO" id="GO:0051539">
    <property type="term" value="F:4 iron, 4 sulfur cluster binding"/>
    <property type="evidence" value="ECO:0007669"/>
    <property type="project" value="UniProtKB-KW"/>
</dbReference>
<dbReference type="RefSeq" id="WP_200358216.1">
    <property type="nucleotide sequence ID" value="NZ_JAENIL010000061.1"/>
</dbReference>
<protein>
    <submittedName>
        <fullName evidence="6">4Fe-4S dicluster domain-containing protein</fullName>
    </submittedName>
</protein>
<evidence type="ECO:0000256" key="4">
    <source>
        <dbReference type="ARBA" id="ARBA00023014"/>
    </source>
</evidence>
<dbReference type="SUPFAM" id="SSF54862">
    <property type="entry name" value="4Fe-4S ferredoxins"/>
    <property type="match status" value="1"/>
</dbReference>
<feature type="domain" description="4Fe-4S ferredoxin-type" evidence="5">
    <location>
        <begin position="92"/>
        <end position="122"/>
    </location>
</feature>
<dbReference type="GO" id="GO:0046872">
    <property type="term" value="F:metal ion binding"/>
    <property type="evidence" value="ECO:0007669"/>
    <property type="project" value="UniProtKB-KW"/>
</dbReference>
<keyword evidence="7" id="KW-1185">Reference proteome</keyword>
<evidence type="ECO:0000313" key="6">
    <source>
        <dbReference type="EMBL" id="MBK1879884.1"/>
    </source>
</evidence>
<proteinExistence type="predicted"/>
<evidence type="ECO:0000256" key="1">
    <source>
        <dbReference type="ARBA" id="ARBA00022485"/>
    </source>
</evidence>
<keyword evidence="1" id="KW-0004">4Fe-4S</keyword>
<gene>
    <name evidence="6" type="ORF">JIN87_23570</name>
</gene>
<accession>A0A934S2H5</accession>
<evidence type="ECO:0000259" key="5">
    <source>
        <dbReference type="PROSITE" id="PS51379"/>
    </source>
</evidence>
<keyword evidence="4" id="KW-0411">Iron-sulfur</keyword>
<dbReference type="Pfam" id="PF13247">
    <property type="entry name" value="Fer4_11"/>
    <property type="match status" value="2"/>
</dbReference>
<dbReference type="PROSITE" id="PS51318">
    <property type="entry name" value="TAT"/>
    <property type="match status" value="1"/>
</dbReference>
<reference evidence="6" key="1">
    <citation type="submission" date="2021-01" db="EMBL/GenBank/DDBJ databases">
        <title>Modified the classification status of verrucomicrobia.</title>
        <authorList>
            <person name="Feng X."/>
        </authorList>
    </citation>
    <scope>NUCLEOTIDE SEQUENCE</scope>
    <source>
        <strain evidence="6">KCTC 13126</strain>
    </source>
</reference>
<comment type="caution">
    <text evidence="6">The sequence shown here is derived from an EMBL/GenBank/DDBJ whole genome shotgun (WGS) entry which is preliminary data.</text>
</comment>
<dbReference type="EMBL" id="JAENIL010000061">
    <property type="protein sequence ID" value="MBK1879884.1"/>
    <property type="molecule type" value="Genomic_DNA"/>
</dbReference>
<sequence length="306" mass="34563">MTEENKSSGISRRTVVKGIGATLGAAAFAKAIAPLASWAADQSIDEFLQKHYTELKPEQMQKVIKRLEEDAKKDYGADVQITDTKAQLGVKFGYALNLSICVGCRKCAQACHYENNHDRASGNSYIRVLEMKKGSLDIEHGKVDYKGPVPKSDSFYMPVQCQQCDNPPCVDVCPVEATWKEKDGIVAVDYNWCIGCRYCEAACPYHARRFNWTKPEIPKEEINPVQGYLSNRIRPQGVMEKCTFCMHKTREGKLPACLEACPTGSRVFGNLLDPESEIRWVLENKRVFVLKEELGTKPSFYYFFDE</sequence>